<dbReference type="EMBL" id="CAXLJL010000601">
    <property type="protein sequence ID" value="CAL5139445.1"/>
    <property type="molecule type" value="Genomic_DNA"/>
</dbReference>
<organism evidence="2 3">
    <name type="scientific">Calicophoron daubneyi</name>
    <name type="common">Rumen fluke</name>
    <name type="synonym">Paramphistomum daubneyi</name>
    <dbReference type="NCBI Taxonomy" id="300641"/>
    <lineage>
        <taxon>Eukaryota</taxon>
        <taxon>Metazoa</taxon>
        <taxon>Spiralia</taxon>
        <taxon>Lophotrochozoa</taxon>
        <taxon>Platyhelminthes</taxon>
        <taxon>Trematoda</taxon>
        <taxon>Digenea</taxon>
        <taxon>Plagiorchiida</taxon>
        <taxon>Pronocephalata</taxon>
        <taxon>Paramphistomoidea</taxon>
        <taxon>Paramphistomidae</taxon>
        <taxon>Calicophoron</taxon>
    </lineage>
</organism>
<gene>
    <name evidence="2" type="ORF">CDAUBV1_LOCUS14460</name>
</gene>
<dbReference type="Pfam" id="PF03358">
    <property type="entry name" value="FMN_red"/>
    <property type="match status" value="1"/>
</dbReference>
<evidence type="ECO:0000313" key="2">
    <source>
        <dbReference type="EMBL" id="CAL5139445.1"/>
    </source>
</evidence>
<dbReference type="SUPFAM" id="SSF52218">
    <property type="entry name" value="Flavoproteins"/>
    <property type="match status" value="1"/>
</dbReference>
<dbReference type="InterPro" id="IPR029039">
    <property type="entry name" value="Flavoprotein-like_sf"/>
</dbReference>
<protein>
    <recommendedName>
        <fullName evidence="1">NADPH-dependent FMN reductase-like domain-containing protein</fullName>
    </recommendedName>
</protein>
<dbReference type="AlphaFoldDB" id="A0AAV2TQ06"/>
<dbReference type="GO" id="GO:0010181">
    <property type="term" value="F:FMN binding"/>
    <property type="evidence" value="ECO:0007669"/>
    <property type="project" value="TreeGrafter"/>
</dbReference>
<dbReference type="GO" id="GO:0016491">
    <property type="term" value="F:oxidoreductase activity"/>
    <property type="evidence" value="ECO:0007669"/>
    <property type="project" value="InterPro"/>
</dbReference>
<dbReference type="Proteomes" id="UP001497525">
    <property type="component" value="Unassembled WGS sequence"/>
</dbReference>
<dbReference type="InterPro" id="IPR050712">
    <property type="entry name" value="NAD(P)H-dep_reductase"/>
</dbReference>
<name>A0AAV2TQ06_CALDB</name>
<reference evidence="2" key="1">
    <citation type="submission" date="2024-06" db="EMBL/GenBank/DDBJ databases">
        <authorList>
            <person name="Liu X."/>
            <person name="Lenzi L."/>
            <person name="Haldenby T S."/>
            <person name="Uol C."/>
        </authorList>
    </citation>
    <scope>NUCLEOTIDE SEQUENCE</scope>
</reference>
<accession>A0AAV2TQ06</accession>
<dbReference type="PANTHER" id="PTHR30543">
    <property type="entry name" value="CHROMATE REDUCTASE"/>
    <property type="match status" value="1"/>
</dbReference>
<sequence length="137" mass="15520">MKAVIFASSIRPGRMNDRVMKLVSTRLKALGHAIRTVDPKCTPLPILKTPLHHYENPTDIPKFLNELNTMVKEADMLLFTTGEYNWCTPSPLVNLLDHLPPQPLLTNRPELLATRPLRTKVNMVPQIFPSSSQIWAV</sequence>
<comment type="caution">
    <text evidence="2">The sequence shown here is derived from an EMBL/GenBank/DDBJ whole genome shotgun (WGS) entry which is preliminary data.</text>
</comment>
<dbReference type="InterPro" id="IPR005025">
    <property type="entry name" value="FMN_Rdtase-like_dom"/>
</dbReference>
<evidence type="ECO:0000313" key="3">
    <source>
        <dbReference type="Proteomes" id="UP001497525"/>
    </source>
</evidence>
<proteinExistence type="predicted"/>
<dbReference type="PANTHER" id="PTHR30543:SF21">
    <property type="entry name" value="NAD(P)H-DEPENDENT FMN REDUCTASE LOT6"/>
    <property type="match status" value="1"/>
</dbReference>
<evidence type="ECO:0000259" key="1">
    <source>
        <dbReference type="Pfam" id="PF03358"/>
    </source>
</evidence>
<dbReference type="Gene3D" id="3.40.50.360">
    <property type="match status" value="1"/>
</dbReference>
<feature type="domain" description="NADPH-dependent FMN reductase-like" evidence="1">
    <location>
        <begin position="1"/>
        <end position="112"/>
    </location>
</feature>
<dbReference type="GO" id="GO:0005829">
    <property type="term" value="C:cytosol"/>
    <property type="evidence" value="ECO:0007669"/>
    <property type="project" value="TreeGrafter"/>
</dbReference>